<protein>
    <recommendedName>
        <fullName evidence="3">PX domain-containing protein</fullName>
    </recommendedName>
</protein>
<dbReference type="SUPFAM" id="SSF64268">
    <property type="entry name" value="PX domain"/>
    <property type="match status" value="1"/>
</dbReference>
<reference evidence="2" key="1">
    <citation type="journal article" date="2023" name="Mol. Phylogenet. Evol.">
        <title>Genome-scale phylogeny and comparative genomics of the fungal order Sordariales.</title>
        <authorList>
            <person name="Hensen N."/>
            <person name="Bonometti L."/>
            <person name="Westerberg I."/>
            <person name="Brannstrom I.O."/>
            <person name="Guillou S."/>
            <person name="Cros-Aarteil S."/>
            <person name="Calhoun S."/>
            <person name="Haridas S."/>
            <person name="Kuo A."/>
            <person name="Mondo S."/>
            <person name="Pangilinan J."/>
            <person name="Riley R."/>
            <person name="LaButti K."/>
            <person name="Andreopoulos B."/>
            <person name="Lipzen A."/>
            <person name="Chen C."/>
            <person name="Yan M."/>
            <person name="Daum C."/>
            <person name="Ng V."/>
            <person name="Clum A."/>
            <person name="Steindorff A."/>
            <person name="Ohm R.A."/>
            <person name="Martin F."/>
            <person name="Silar P."/>
            <person name="Natvig D.O."/>
            <person name="Lalanne C."/>
            <person name="Gautier V."/>
            <person name="Ament-Velasquez S.L."/>
            <person name="Kruys A."/>
            <person name="Hutchinson M.I."/>
            <person name="Powell A.J."/>
            <person name="Barry K."/>
            <person name="Miller A.N."/>
            <person name="Grigoriev I.V."/>
            <person name="Debuchy R."/>
            <person name="Gladieux P."/>
            <person name="Hiltunen Thoren M."/>
            <person name="Johannesson H."/>
        </authorList>
    </citation>
    <scope>NUCLEOTIDE SEQUENCE [LARGE SCALE GENOMIC DNA]</scope>
    <source>
        <strain evidence="2">CBS 340.73</strain>
    </source>
</reference>
<evidence type="ECO:0000313" key="2">
    <source>
        <dbReference type="Proteomes" id="UP001303473"/>
    </source>
</evidence>
<organism evidence="1 2">
    <name type="scientific">Diplogelasinospora grovesii</name>
    <dbReference type="NCBI Taxonomy" id="303347"/>
    <lineage>
        <taxon>Eukaryota</taxon>
        <taxon>Fungi</taxon>
        <taxon>Dikarya</taxon>
        <taxon>Ascomycota</taxon>
        <taxon>Pezizomycotina</taxon>
        <taxon>Sordariomycetes</taxon>
        <taxon>Sordariomycetidae</taxon>
        <taxon>Sordariales</taxon>
        <taxon>Diplogelasinosporaceae</taxon>
        <taxon>Diplogelasinospora</taxon>
    </lineage>
</organism>
<sequence>MQIKPDLPEHVSPVPAKPQIHSHKYHHTYNGTRQLPSSIWVRPTPTLNKIHDGEGGEHTLAYEVTLYYQKNRACTIYRTWDDFVQLSEGLSAASWGAETTAMPTLSSGFVILDSDFLDAYLRDVLTKRPNEIATEYFLRRRIGDCGW</sequence>
<name>A0AAN6N8C3_9PEZI</name>
<dbReference type="InterPro" id="IPR036871">
    <property type="entry name" value="PX_dom_sf"/>
</dbReference>
<dbReference type="EMBL" id="MU853801">
    <property type="protein sequence ID" value="KAK3940048.1"/>
    <property type="molecule type" value="Genomic_DNA"/>
</dbReference>
<evidence type="ECO:0000313" key="1">
    <source>
        <dbReference type="EMBL" id="KAK3940048.1"/>
    </source>
</evidence>
<keyword evidence="2" id="KW-1185">Reference proteome</keyword>
<dbReference type="AlphaFoldDB" id="A0AAN6N8C3"/>
<comment type="caution">
    <text evidence="1">The sequence shown here is derived from an EMBL/GenBank/DDBJ whole genome shotgun (WGS) entry which is preliminary data.</text>
</comment>
<accession>A0AAN6N8C3</accession>
<dbReference type="GO" id="GO:0035091">
    <property type="term" value="F:phosphatidylinositol binding"/>
    <property type="evidence" value="ECO:0007669"/>
    <property type="project" value="InterPro"/>
</dbReference>
<gene>
    <name evidence="1" type="ORF">QBC46DRAFT_314425</name>
</gene>
<evidence type="ECO:0008006" key="3">
    <source>
        <dbReference type="Google" id="ProtNLM"/>
    </source>
</evidence>
<dbReference type="Proteomes" id="UP001303473">
    <property type="component" value="Unassembled WGS sequence"/>
</dbReference>
<proteinExistence type="predicted"/>